<dbReference type="EMBL" id="FPBP01000005">
    <property type="protein sequence ID" value="SFU64814.1"/>
    <property type="molecule type" value="Genomic_DNA"/>
</dbReference>
<dbReference type="Proteomes" id="UP000198693">
    <property type="component" value="Unassembled WGS sequence"/>
</dbReference>
<gene>
    <name evidence="1" type="ORF">SAMN04487955_105131</name>
</gene>
<reference evidence="2" key="1">
    <citation type="submission" date="2016-10" db="EMBL/GenBank/DDBJ databases">
        <authorList>
            <person name="Varghese N."/>
            <person name="Submissions S."/>
        </authorList>
    </citation>
    <scope>NUCLEOTIDE SEQUENCE [LARGE SCALE GENOMIC DNA]</scope>
    <source>
        <strain evidence="2">CGMCC 1.6981</strain>
    </source>
</reference>
<name>A0A1I7HVR8_9GAMM</name>
<dbReference type="RefSeq" id="WP_175507835.1">
    <property type="nucleotide sequence ID" value="NZ_FPBP01000005.1"/>
</dbReference>
<evidence type="ECO:0000313" key="1">
    <source>
        <dbReference type="EMBL" id="SFU64814.1"/>
    </source>
</evidence>
<evidence type="ECO:0000313" key="2">
    <source>
        <dbReference type="Proteomes" id="UP000198693"/>
    </source>
</evidence>
<organism evidence="1 2">
    <name type="scientific">Halomonas korlensis</name>
    <dbReference type="NCBI Taxonomy" id="463301"/>
    <lineage>
        <taxon>Bacteria</taxon>
        <taxon>Pseudomonadati</taxon>
        <taxon>Pseudomonadota</taxon>
        <taxon>Gammaproteobacteria</taxon>
        <taxon>Oceanospirillales</taxon>
        <taxon>Halomonadaceae</taxon>
        <taxon>Halomonas</taxon>
    </lineage>
</organism>
<keyword evidence="2" id="KW-1185">Reference proteome</keyword>
<dbReference type="AlphaFoldDB" id="A0A1I7HVR8"/>
<accession>A0A1I7HVR8</accession>
<sequence length="54" mass="6526">MSSKNREFYELERRKVSEAGRTLREWQERRPFLQKKVDQEEAGQGDLDIVEDLE</sequence>
<protein>
    <submittedName>
        <fullName evidence="1">Uncharacterized protein</fullName>
    </submittedName>
</protein>
<proteinExistence type="predicted"/>